<evidence type="ECO:0000313" key="6">
    <source>
        <dbReference type="EMBL" id="SUA75332.1"/>
    </source>
</evidence>
<keyword evidence="2" id="KW-1003">Cell membrane</keyword>
<proteinExistence type="predicted"/>
<dbReference type="InterPro" id="IPR018076">
    <property type="entry name" value="T2SS_GspF_dom"/>
</dbReference>
<dbReference type="EMBL" id="UGSG01000001">
    <property type="protein sequence ID" value="SUA75332.1"/>
    <property type="molecule type" value="Genomic_DNA"/>
</dbReference>
<comment type="subcellular location">
    <subcellularLocation>
        <location evidence="1">Cell membrane</location>
        <topology evidence="1">Multi-pass membrane protein</topology>
    </subcellularLocation>
</comment>
<dbReference type="Proteomes" id="UP000254573">
    <property type="component" value="Unassembled WGS sequence"/>
</dbReference>
<keyword evidence="4" id="KW-1133">Transmembrane helix</keyword>
<organism evidence="6 7">
    <name type="scientific">Pandoraea pnomenusa</name>
    <dbReference type="NCBI Taxonomy" id="93220"/>
    <lineage>
        <taxon>Bacteria</taxon>
        <taxon>Pseudomonadati</taxon>
        <taxon>Pseudomonadota</taxon>
        <taxon>Betaproteobacteria</taxon>
        <taxon>Burkholderiales</taxon>
        <taxon>Burkholderiaceae</taxon>
        <taxon>Pandoraea</taxon>
    </lineage>
</organism>
<dbReference type="KEGG" id="ppnm:LV28_03965"/>
<keyword evidence="5" id="KW-0472">Membrane</keyword>
<gene>
    <name evidence="6" type="ORF">NCTC13160_00781</name>
</gene>
<evidence type="ECO:0000256" key="1">
    <source>
        <dbReference type="ARBA" id="ARBA00004651"/>
    </source>
</evidence>
<name>A0A378YDP6_9BURK</name>
<dbReference type="PANTHER" id="PTHR35007:SF1">
    <property type="entry name" value="PILUS ASSEMBLY PROTEIN"/>
    <property type="match status" value="1"/>
</dbReference>
<dbReference type="RefSeq" id="WP_038617803.1">
    <property type="nucleotide sequence ID" value="NZ_CP009553.3"/>
</dbReference>
<dbReference type="OrthoDB" id="597333at2"/>
<evidence type="ECO:0000256" key="3">
    <source>
        <dbReference type="ARBA" id="ARBA00022692"/>
    </source>
</evidence>
<dbReference type="Gene3D" id="1.20.81.30">
    <property type="entry name" value="Type II secretion system (T2SS), domain F"/>
    <property type="match status" value="1"/>
</dbReference>
<sequence>MNAVVLWAACIALLLVAAGLELWRRAQLRAKAQATSAFIERQLAQTAPRFGTPGTPGDAGANGARRAPRRKSLPWEFFFERAGVQPDPTFYTLLIAPGLALVLGFWLWHGPLSAIVILVMYAVGTVLRYWFKAARRHRNIVRQLPVFLDGMVRMLTVGNSLPAAFQTAAGNADMPLRELLERAVRQVQAGVDLDVALKQIARVYQVEEIYLFAAVVDLSTRFGGRADQILARMAGFMRDREQAQAELYALSSETRLSAWVLAALPIIVSAMLMLLNPRFFEPMFQEPSGQKLLAVGVGLEVLGGFLLYRLAKSL</sequence>
<evidence type="ECO:0000256" key="2">
    <source>
        <dbReference type="ARBA" id="ARBA00022475"/>
    </source>
</evidence>
<evidence type="ECO:0000256" key="4">
    <source>
        <dbReference type="ARBA" id="ARBA00022989"/>
    </source>
</evidence>
<dbReference type="GO" id="GO:0005886">
    <property type="term" value="C:plasma membrane"/>
    <property type="evidence" value="ECO:0007669"/>
    <property type="project" value="UniProtKB-SubCell"/>
</dbReference>
<dbReference type="InterPro" id="IPR042094">
    <property type="entry name" value="T2SS_GspF_sf"/>
</dbReference>
<dbReference type="AlphaFoldDB" id="A0A378YDP6"/>
<dbReference type="PANTHER" id="PTHR35007">
    <property type="entry name" value="INTEGRAL MEMBRANE PROTEIN-RELATED"/>
    <property type="match status" value="1"/>
</dbReference>
<keyword evidence="3" id="KW-0812">Transmembrane</keyword>
<accession>A0A378YDP6</accession>
<evidence type="ECO:0000256" key="5">
    <source>
        <dbReference type="ARBA" id="ARBA00023136"/>
    </source>
</evidence>
<dbReference type="STRING" id="93220.A6P55_00915"/>
<reference evidence="6 7" key="1">
    <citation type="submission" date="2018-06" db="EMBL/GenBank/DDBJ databases">
        <authorList>
            <consortium name="Pathogen Informatics"/>
            <person name="Doyle S."/>
        </authorList>
    </citation>
    <scope>NUCLEOTIDE SEQUENCE [LARGE SCALE GENOMIC DNA]</scope>
    <source>
        <strain evidence="6 7">NCTC13160</strain>
    </source>
</reference>
<dbReference type="Pfam" id="PF00482">
    <property type="entry name" value="T2SSF"/>
    <property type="match status" value="1"/>
</dbReference>
<protein>
    <submittedName>
        <fullName evidence="6">Flp pilus assembly protein TadB</fullName>
    </submittedName>
</protein>
<evidence type="ECO:0000313" key="7">
    <source>
        <dbReference type="Proteomes" id="UP000254573"/>
    </source>
</evidence>